<sequence>MEFRFGIAGSFGNGMSSEVPIETSSVAMVVRSSPLPFGSSVGGATMTSFSMPSLIFRAAPRPIPGLEPTGSHPVDNSNPFLGSSMALATTVNFGPNAGFNAPINPFVRPHWASNGPFLHTPNAVGPISVPASTVQRPPKFNGTNFKMWQQKMTFFFTVLGFAEYLQQDPPQENDRNNPLVAMVNQAWYHNNYLTINYILEGLAETLYPVYAGEKLAKEL</sequence>
<dbReference type="AlphaFoldDB" id="A0A484KWJ7"/>
<organism evidence="1 2">
    <name type="scientific">Cuscuta campestris</name>
    <dbReference type="NCBI Taxonomy" id="132261"/>
    <lineage>
        <taxon>Eukaryota</taxon>
        <taxon>Viridiplantae</taxon>
        <taxon>Streptophyta</taxon>
        <taxon>Embryophyta</taxon>
        <taxon>Tracheophyta</taxon>
        <taxon>Spermatophyta</taxon>
        <taxon>Magnoliopsida</taxon>
        <taxon>eudicotyledons</taxon>
        <taxon>Gunneridae</taxon>
        <taxon>Pentapetalae</taxon>
        <taxon>asterids</taxon>
        <taxon>lamiids</taxon>
        <taxon>Solanales</taxon>
        <taxon>Convolvulaceae</taxon>
        <taxon>Cuscuteae</taxon>
        <taxon>Cuscuta</taxon>
        <taxon>Cuscuta subgen. Grammica</taxon>
        <taxon>Cuscuta sect. Cleistogrammica</taxon>
    </lineage>
</organism>
<proteinExistence type="predicted"/>
<dbReference type="OrthoDB" id="1699522at2759"/>
<name>A0A484KWJ7_9ASTE</name>
<protein>
    <submittedName>
        <fullName evidence="1">Uncharacterized protein</fullName>
    </submittedName>
</protein>
<keyword evidence="2" id="KW-1185">Reference proteome</keyword>
<gene>
    <name evidence="1" type="ORF">CCAM_LOCUS10774</name>
</gene>
<dbReference type="Proteomes" id="UP000595140">
    <property type="component" value="Unassembled WGS sequence"/>
</dbReference>
<dbReference type="EMBL" id="OOIL02000758">
    <property type="protein sequence ID" value="VFQ68998.1"/>
    <property type="molecule type" value="Genomic_DNA"/>
</dbReference>
<reference evidence="1 2" key="1">
    <citation type="submission" date="2018-04" db="EMBL/GenBank/DDBJ databases">
        <authorList>
            <person name="Vogel A."/>
        </authorList>
    </citation>
    <scope>NUCLEOTIDE SEQUENCE [LARGE SCALE GENOMIC DNA]</scope>
</reference>
<evidence type="ECO:0000313" key="1">
    <source>
        <dbReference type="EMBL" id="VFQ68998.1"/>
    </source>
</evidence>
<accession>A0A484KWJ7</accession>
<evidence type="ECO:0000313" key="2">
    <source>
        <dbReference type="Proteomes" id="UP000595140"/>
    </source>
</evidence>